<evidence type="ECO:0000313" key="1">
    <source>
        <dbReference type="EMBL" id="KAE8241047.1"/>
    </source>
</evidence>
<reference evidence="1" key="2">
    <citation type="journal article" date="2019" name="IMA Fungus">
        <title>Genome sequencing and comparison of five Tilletia species to identify candidate genes for the detection of regulated species infecting wheat.</title>
        <authorList>
            <person name="Nguyen H.D.T."/>
            <person name="Sultana T."/>
            <person name="Kesanakurti P."/>
            <person name="Hambleton S."/>
        </authorList>
    </citation>
    <scope>NUCLEOTIDE SEQUENCE</scope>
    <source>
        <strain evidence="1">DAOMC 236416</strain>
    </source>
</reference>
<dbReference type="AlphaFoldDB" id="A0A177TTX8"/>
<keyword evidence="2" id="KW-1185">Reference proteome</keyword>
<sequence>MNSAARILSNLRWDVRDQSIDGNDYGAFNNAYMEVQIRAIMNECNSEGLNITFMGETTCDHFRHASYPSFVRNKTDTHRVRYEYLPAAAMRFDEAFRQSYVAHILNIVVDSFGLKLSAISTELLQPLYKAFHIKPPSADQPLQAQQQDMVPVVRDAWARRLDQDH</sequence>
<dbReference type="EMBL" id="LWDF02000981">
    <property type="protein sequence ID" value="KAE8241047.1"/>
    <property type="molecule type" value="Genomic_DNA"/>
</dbReference>
<dbReference type="Proteomes" id="UP000077521">
    <property type="component" value="Unassembled WGS sequence"/>
</dbReference>
<evidence type="ECO:0000313" key="2">
    <source>
        <dbReference type="Proteomes" id="UP000077521"/>
    </source>
</evidence>
<protein>
    <submittedName>
        <fullName evidence="1">Uncharacterized protein</fullName>
    </submittedName>
</protein>
<comment type="caution">
    <text evidence="1">The sequence shown here is derived from an EMBL/GenBank/DDBJ whole genome shotgun (WGS) entry which is preliminary data.</text>
</comment>
<organism evidence="1 2">
    <name type="scientific">Tilletia indica</name>
    <dbReference type="NCBI Taxonomy" id="43049"/>
    <lineage>
        <taxon>Eukaryota</taxon>
        <taxon>Fungi</taxon>
        <taxon>Dikarya</taxon>
        <taxon>Basidiomycota</taxon>
        <taxon>Ustilaginomycotina</taxon>
        <taxon>Exobasidiomycetes</taxon>
        <taxon>Tilletiales</taxon>
        <taxon>Tilletiaceae</taxon>
        <taxon>Tilletia</taxon>
    </lineage>
</organism>
<proteinExistence type="predicted"/>
<gene>
    <name evidence="1" type="ORF">A4X13_0g7589</name>
</gene>
<accession>A0A177TTX8</accession>
<name>A0A177TTX8_9BASI</name>
<reference evidence="1" key="1">
    <citation type="submission" date="2016-04" db="EMBL/GenBank/DDBJ databases">
        <authorList>
            <person name="Nguyen H.D."/>
            <person name="Samba Siva P."/>
            <person name="Cullis J."/>
            <person name="Levesque C.A."/>
            <person name="Hambleton S."/>
        </authorList>
    </citation>
    <scope>NUCLEOTIDE SEQUENCE</scope>
    <source>
        <strain evidence="1">DAOMC 236416</strain>
    </source>
</reference>